<reference evidence="1 2" key="1">
    <citation type="journal article" date="2014" name="Agronomy (Basel)">
        <title>A Draft Genome Sequence for Ensete ventricosum, the Drought-Tolerant Tree Against Hunger.</title>
        <authorList>
            <person name="Harrison J."/>
            <person name="Moore K.A."/>
            <person name="Paszkiewicz K."/>
            <person name="Jones T."/>
            <person name="Grant M."/>
            <person name="Ambacheew D."/>
            <person name="Muzemil S."/>
            <person name="Studholme D.J."/>
        </authorList>
    </citation>
    <scope>NUCLEOTIDE SEQUENCE [LARGE SCALE GENOMIC DNA]</scope>
</reference>
<comment type="caution">
    <text evidence="1">The sequence shown here is derived from an EMBL/GenBank/DDBJ whole genome shotgun (WGS) entry which is preliminary data.</text>
</comment>
<protein>
    <submittedName>
        <fullName evidence="1">Uncharacterized protein</fullName>
    </submittedName>
</protein>
<dbReference type="Proteomes" id="UP000287651">
    <property type="component" value="Unassembled WGS sequence"/>
</dbReference>
<accession>A0A426YUI3</accession>
<sequence>MVLDMSQGNNRGEALDTKACNATSGFLFWPKGLTLNCGLLDHHKLLPLRWMSRQG</sequence>
<proteinExistence type="predicted"/>
<dbReference type="AlphaFoldDB" id="A0A426YUI3"/>
<evidence type="ECO:0000313" key="2">
    <source>
        <dbReference type="Proteomes" id="UP000287651"/>
    </source>
</evidence>
<organism evidence="1 2">
    <name type="scientific">Ensete ventricosum</name>
    <name type="common">Abyssinian banana</name>
    <name type="synonym">Musa ensete</name>
    <dbReference type="NCBI Taxonomy" id="4639"/>
    <lineage>
        <taxon>Eukaryota</taxon>
        <taxon>Viridiplantae</taxon>
        <taxon>Streptophyta</taxon>
        <taxon>Embryophyta</taxon>
        <taxon>Tracheophyta</taxon>
        <taxon>Spermatophyta</taxon>
        <taxon>Magnoliopsida</taxon>
        <taxon>Liliopsida</taxon>
        <taxon>Zingiberales</taxon>
        <taxon>Musaceae</taxon>
        <taxon>Ensete</taxon>
    </lineage>
</organism>
<dbReference type="EMBL" id="AMZH03010108">
    <property type="protein sequence ID" value="RRT55390.1"/>
    <property type="molecule type" value="Genomic_DNA"/>
</dbReference>
<name>A0A426YUI3_ENSVE</name>
<gene>
    <name evidence="1" type="ORF">B296_00018999</name>
</gene>
<evidence type="ECO:0000313" key="1">
    <source>
        <dbReference type="EMBL" id="RRT55390.1"/>
    </source>
</evidence>